<feature type="region of interest" description="Disordered" evidence="1">
    <location>
        <begin position="499"/>
        <end position="546"/>
    </location>
</feature>
<evidence type="ECO:0000256" key="1">
    <source>
        <dbReference type="SAM" id="MobiDB-lite"/>
    </source>
</evidence>
<accession>A0A0F9IJW5</accession>
<feature type="non-terminal residue" evidence="2">
    <location>
        <position position="686"/>
    </location>
</feature>
<proteinExistence type="predicted"/>
<sequence>MATLRNAFQYTSLARGSDIRRQPGITVIDELNNAPNTAEILIDGRSNIPIIGEKFEIKDAFDGDRLLFAGTVQSVAASYEGEKTGLHFPTQLTDFTWLFNRRRPIGTWVAKSASDVVRDLVETFAPDFTTTKIQTGLAKITITLDGSQDMITVMSMIGNAIGGGHWYIDYAQDVHFFHIPPVIPEGLDLPTEFEDVGNDYITASEGAGIPSTFSFERGFYFFRHTFLYDDGSESKFYGISDLHEYSGQNQITLATIPIGPAIGGLTCVARRIYVNRFVGSNPGGDNIQDIKRYVQLNDNTTTEFTSWFGTQSPTVATVIEIPTTVPIPKKQFTGNLPGPATPMTASDVRTTDNDPPLWFGSFMQFKEAFLYRDGSLSFVGPASNNAGIRNLTKGIGVHGFTLKNIQVGPENTNNDVVARVLYSCAGKLEGRYSYHGTNPPPIGFVSPNPFLDATWSESDVSDGFFAVIPDNTTTELINTGRAWLGGVLSFGSIPRGVGQGNRPISSGEDSGPLGPLSIDPVPNWPNDDGPFLEEIDPPGDLTESNTDLLRDGSGLPVIVSTDISQIRNRILVIGSGSVSLLDADIGDTAIQVADVTSFSPNGGTIRLQDPSTGQFQTLGYVGVEGIPGEAFISLALALRTNLAQGTVINNFFEANDYDSQKFFSQAEKDKDGNPTDGIHEYTIVEG</sequence>
<dbReference type="AlphaFoldDB" id="A0A0F9IJW5"/>
<protein>
    <submittedName>
        <fullName evidence="2">Uncharacterized protein</fullName>
    </submittedName>
</protein>
<gene>
    <name evidence="2" type="ORF">LCGC14_1570690</name>
</gene>
<reference evidence="2" key="1">
    <citation type="journal article" date="2015" name="Nature">
        <title>Complex archaea that bridge the gap between prokaryotes and eukaryotes.</title>
        <authorList>
            <person name="Spang A."/>
            <person name="Saw J.H."/>
            <person name="Jorgensen S.L."/>
            <person name="Zaremba-Niedzwiedzka K."/>
            <person name="Martijn J."/>
            <person name="Lind A.E."/>
            <person name="van Eijk R."/>
            <person name="Schleper C."/>
            <person name="Guy L."/>
            <person name="Ettema T.J."/>
        </authorList>
    </citation>
    <scope>NUCLEOTIDE SEQUENCE</scope>
</reference>
<dbReference type="EMBL" id="LAZR01012247">
    <property type="protein sequence ID" value="KKM27842.1"/>
    <property type="molecule type" value="Genomic_DNA"/>
</dbReference>
<comment type="caution">
    <text evidence="2">The sequence shown here is derived from an EMBL/GenBank/DDBJ whole genome shotgun (WGS) entry which is preliminary data.</text>
</comment>
<evidence type="ECO:0000313" key="2">
    <source>
        <dbReference type="EMBL" id="KKM27842.1"/>
    </source>
</evidence>
<name>A0A0F9IJW5_9ZZZZ</name>
<organism evidence="2">
    <name type="scientific">marine sediment metagenome</name>
    <dbReference type="NCBI Taxonomy" id="412755"/>
    <lineage>
        <taxon>unclassified sequences</taxon>
        <taxon>metagenomes</taxon>
        <taxon>ecological metagenomes</taxon>
    </lineage>
</organism>